<evidence type="ECO:0000313" key="2">
    <source>
        <dbReference type="Proteomes" id="UP000014984"/>
    </source>
</evidence>
<gene>
    <name evidence="1" type="ORF">STAIW_v1c08130</name>
</gene>
<dbReference type="OrthoDB" id="388113at2"/>
<dbReference type="Proteomes" id="UP000014984">
    <property type="component" value="Chromosome"/>
</dbReference>
<organism evidence="1 2">
    <name type="scientific">Spiroplasma taiwanense CT-1</name>
    <dbReference type="NCBI Taxonomy" id="1276220"/>
    <lineage>
        <taxon>Bacteria</taxon>
        <taxon>Bacillati</taxon>
        <taxon>Mycoplasmatota</taxon>
        <taxon>Mollicutes</taxon>
        <taxon>Entomoplasmatales</taxon>
        <taxon>Spiroplasmataceae</taxon>
        <taxon>Spiroplasma</taxon>
    </lineage>
</organism>
<proteinExistence type="predicted"/>
<dbReference type="RefSeq" id="WP_020834540.1">
    <property type="nucleotide sequence ID" value="NC_021846.1"/>
</dbReference>
<dbReference type="HOGENOM" id="CLU_1585448_0_0_14"/>
<dbReference type="KEGG" id="stai:STAIW_v1c08130"/>
<dbReference type="EMBL" id="CP005074">
    <property type="protein sequence ID" value="AGR41401.1"/>
    <property type="molecule type" value="Genomic_DNA"/>
</dbReference>
<evidence type="ECO:0000313" key="1">
    <source>
        <dbReference type="EMBL" id="AGR41401.1"/>
    </source>
</evidence>
<dbReference type="PATRIC" id="fig|1276220.3.peg.830"/>
<reference evidence="1 2" key="1">
    <citation type="journal article" date="2013" name="Genome Biol. Evol.">
        <title>Comparison of metabolic capacities and inference of gene content evolution in mosquito-associated Spiroplasma diminutum and S. taiwanense.</title>
        <authorList>
            <person name="Lo W.S."/>
            <person name="Ku C."/>
            <person name="Chen L.L."/>
            <person name="Chang T.H."/>
            <person name="Kuo C.H."/>
        </authorList>
    </citation>
    <scope>NUCLEOTIDE SEQUENCE [LARGE SCALE GENOMIC DNA]</scope>
    <source>
        <strain evidence="1">CT-1</strain>
    </source>
</reference>
<name>S5LXS9_9MOLU</name>
<dbReference type="STRING" id="1276220.STAIW_v1c08130"/>
<dbReference type="AlphaFoldDB" id="S5LXS9"/>
<keyword evidence="2" id="KW-1185">Reference proteome</keyword>
<accession>S5LXS9</accession>
<protein>
    <submittedName>
        <fullName evidence="1">Uncharacterized protein</fullName>
    </submittedName>
</protein>
<sequence length="168" mass="19098">MDFNELIALNTTLLIEKLDLGDLASSAIELFLPLFEDKITSTLNELINSNLPEISMQTIINLIPDALIKGLVPSNFDKTILDKATITIEKAQFVFQFKKYGENQEWKNQSGNISNRILNNNDTFRLHVQNVQIKISLVSEENGEFRYLTKEDIAFNVVFSSKDANENL</sequence>